<feature type="region of interest" description="Disordered" evidence="1">
    <location>
        <begin position="224"/>
        <end position="251"/>
    </location>
</feature>
<dbReference type="Proteomes" id="UP000216339">
    <property type="component" value="Unassembled WGS sequence"/>
</dbReference>
<name>A0A271J735_9BACT</name>
<proteinExistence type="predicted"/>
<accession>A0A271J735</accession>
<evidence type="ECO:0000313" key="2">
    <source>
        <dbReference type="EMBL" id="PAP78459.1"/>
    </source>
</evidence>
<dbReference type="AlphaFoldDB" id="A0A271J735"/>
<comment type="caution">
    <text evidence="2">The sequence shown here is derived from an EMBL/GenBank/DDBJ whole genome shotgun (WGS) entry which is preliminary data.</text>
</comment>
<protein>
    <submittedName>
        <fullName evidence="2">Uncharacterized protein</fullName>
    </submittedName>
</protein>
<dbReference type="RefSeq" id="WP_179299771.1">
    <property type="nucleotide sequence ID" value="NZ_MQWD01000001.1"/>
</dbReference>
<dbReference type="EMBL" id="MQWD01000001">
    <property type="protein sequence ID" value="PAP78459.1"/>
    <property type="molecule type" value="Genomic_DNA"/>
</dbReference>
<sequence>MAFLLDHLAAAIVGAILLVSLIAIQIRGRQSAVEATVRHQVESHTTQFLHTLQRDLENARTSRQARAALGSYQTDHLGGPTERAFGVHGTPTQTDWIEFVTVGDPTAGFSSPLVAVAYRMEPTGTQTVVNGTARDLYRVVRYEATSAGTWAPRGGSSDTVIGFRVRALDANGQPVVDGRLRDLPGRVEIEVLAATAAPEQRSSDQAATTPVGVSRQGATVRIAAAGASAGALPPPQGGAPGIPRPPGTHPP</sequence>
<evidence type="ECO:0000313" key="3">
    <source>
        <dbReference type="Proteomes" id="UP000216339"/>
    </source>
</evidence>
<keyword evidence="3" id="KW-1185">Reference proteome</keyword>
<gene>
    <name evidence="2" type="ORF">BSZ37_19525</name>
</gene>
<reference evidence="2 3" key="1">
    <citation type="submission" date="2016-11" db="EMBL/GenBank/DDBJ databases">
        <title>Study of marine rhodopsin-containing bacteria.</title>
        <authorList>
            <person name="Yoshizawa S."/>
            <person name="Kumagai Y."/>
            <person name="Kogure K."/>
        </authorList>
    </citation>
    <scope>NUCLEOTIDE SEQUENCE [LARGE SCALE GENOMIC DNA]</scope>
    <source>
        <strain evidence="2 3">SAORIC-28</strain>
    </source>
</reference>
<evidence type="ECO:0000256" key="1">
    <source>
        <dbReference type="SAM" id="MobiDB-lite"/>
    </source>
</evidence>
<feature type="non-terminal residue" evidence="2">
    <location>
        <position position="251"/>
    </location>
</feature>
<organism evidence="2 3">
    <name type="scientific">Rubrivirga marina</name>
    <dbReference type="NCBI Taxonomy" id="1196024"/>
    <lineage>
        <taxon>Bacteria</taxon>
        <taxon>Pseudomonadati</taxon>
        <taxon>Rhodothermota</taxon>
        <taxon>Rhodothermia</taxon>
        <taxon>Rhodothermales</taxon>
        <taxon>Rubricoccaceae</taxon>
        <taxon>Rubrivirga</taxon>
    </lineage>
</organism>
<feature type="compositionally biased region" description="Pro residues" evidence="1">
    <location>
        <begin position="232"/>
        <end position="251"/>
    </location>
</feature>